<dbReference type="OrthoDB" id="8225380at2"/>
<sequence>MTDKSPAKSETGLRPASIIWYERLAWVGVALTAISAAADWAVLIKYYNQQPIFYPIMVACVFAVQLLWISLVARKRQNWARWTSLVLVVLAIPGEILGFDERFRFNATMTIASCAAFAMWTVAVALLFRRDARGWFADRRLASGAGPPL</sequence>
<dbReference type="EMBL" id="VSSS01000030">
    <property type="protein sequence ID" value="TYL94181.1"/>
    <property type="molecule type" value="Genomic_DNA"/>
</dbReference>
<evidence type="ECO:0000313" key="2">
    <source>
        <dbReference type="EMBL" id="TYL94181.1"/>
    </source>
</evidence>
<evidence type="ECO:0000256" key="1">
    <source>
        <dbReference type="SAM" id="Phobius"/>
    </source>
</evidence>
<comment type="caution">
    <text evidence="2">The sequence shown here is derived from an EMBL/GenBank/DDBJ whole genome shotgun (WGS) entry which is preliminary data.</text>
</comment>
<feature type="transmembrane region" description="Helical" evidence="1">
    <location>
        <begin position="105"/>
        <end position="128"/>
    </location>
</feature>
<feature type="transmembrane region" description="Helical" evidence="1">
    <location>
        <begin position="24"/>
        <end position="46"/>
    </location>
</feature>
<organism evidence="2 3">
    <name type="scientific">Bradyrhizobium rifense</name>
    <dbReference type="NCBI Taxonomy" id="515499"/>
    <lineage>
        <taxon>Bacteria</taxon>
        <taxon>Pseudomonadati</taxon>
        <taxon>Pseudomonadota</taxon>
        <taxon>Alphaproteobacteria</taxon>
        <taxon>Hyphomicrobiales</taxon>
        <taxon>Nitrobacteraceae</taxon>
        <taxon>Bradyrhizobium</taxon>
    </lineage>
</organism>
<proteinExistence type="predicted"/>
<keyword evidence="1" id="KW-0472">Membrane</keyword>
<dbReference type="Proteomes" id="UP000324758">
    <property type="component" value="Unassembled WGS sequence"/>
</dbReference>
<feature type="transmembrane region" description="Helical" evidence="1">
    <location>
        <begin position="79"/>
        <end position="99"/>
    </location>
</feature>
<keyword evidence="3" id="KW-1185">Reference proteome</keyword>
<protein>
    <submittedName>
        <fullName evidence="2">Uncharacterized protein</fullName>
    </submittedName>
</protein>
<gene>
    <name evidence="2" type="ORF">FXB40_18715</name>
</gene>
<feature type="transmembrane region" description="Helical" evidence="1">
    <location>
        <begin position="52"/>
        <end position="72"/>
    </location>
</feature>
<name>A0A5D3KPR2_9BRAD</name>
<evidence type="ECO:0000313" key="3">
    <source>
        <dbReference type="Proteomes" id="UP000324758"/>
    </source>
</evidence>
<keyword evidence="1" id="KW-0812">Transmembrane</keyword>
<accession>A0A5D3KPR2</accession>
<reference evidence="2 3" key="1">
    <citation type="submission" date="2019-08" db="EMBL/GenBank/DDBJ databases">
        <title>Bradyrhizobium hipponensis sp. nov., a rhizobium isolated from a Lupinus angustifolius root nodule in Tunisia.</title>
        <authorList>
            <person name="Off K."/>
            <person name="Rejili M."/>
            <person name="Mars M."/>
            <person name="Brachmann A."/>
            <person name="Marin M."/>
        </authorList>
    </citation>
    <scope>NUCLEOTIDE SEQUENCE [LARGE SCALE GENOMIC DNA]</scope>
    <source>
        <strain evidence="2 3">CTAW71</strain>
    </source>
</reference>
<keyword evidence="1" id="KW-1133">Transmembrane helix</keyword>
<dbReference type="AlphaFoldDB" id="A0A5D3KPR2"/>